<evidence type="ECO:0000313" key="3">
    <source>
        <dbReference type="EMBL" id="CAX45426.1"/>
    </source>
</evidence>
<name>B9W9E4_CANDC</name>
<feature type="region of interest" description="Disordered" evidence="1">
    <location>
        <begin position="271"/>
        <end position="303"/>
    </location>
</feature>
<sequence length="650" mass="73645">MTSRLDQIFSFVNEIELRTNRLTSVVNDSNDLINSITTLNASTFEFDDTIDDIRLLMNKNNESISEFKNLHEKAFYLESNLLHNDEITNQQSFEHITHEYMHLMGQLSENDKYNTQDQTPTNTSTREETQLEENLPQQSHYFSDEPQHEEQPQEQEAFFNHSNPPDLKKMISISNLKLKPMRCTSTTSPTISKKKSRYRLSSIYNINPIAYEDSTMETSVATSSTSSGEQTITSDSNEADHSRMQNSVTYSYETLDSHIMNGTNALHGNMTPVKGSPPDTGAPNDTKVITRGRSNSLPTTSTKDNSIPDNDFLKEFDCEDDILRLNRLKHFISVSNLPGKHYYDHDDQDDTGSDYNHKDDIFFDEIYTQSPTPQTRRNNINDGNYDVVSIVSDFSYYSPEKQEHHQEQLQHSGTGNDDIFDYNDFSEFLRKSRLDLNKDLQQAFPHLMPPPQVKESQRYKFHNPIEKSLTSSMISTATLDVQASAIMNNKTDHDSNRLPYKAGTTSASMGNTAFASSSPSASSILHSYMQKPTTPHKPNEPANTFSFNDGFFKLYHSISDTPKKPNTTPPKIKELKKSKMIKSNPISIPNEAQLKRIPPSRTDGSASKLIIGSNHTRTIRHGDGSIFKNPVAKSYDYSALRDALASSILD</sequence>
<feature type="region of interest" description="Disordered" evidence="1">
    <location>
        <begin position="220"/>
        <end position="244"/>
    </location>
</feature>
<feature type="compositionally biased region" description="Polar residues" evidence="1">
    <location>
        <begin position="115"/>
        <end position="124"/>
    </location>
</feature>
<evidence type="ECO:0000313" key="4">
    <source>
        <dbReference type="Proteomes" id="UP000002605"/>
    </source>
</evidence>
<dbReference type="eggNOG" id="ENOG502RPY6">
    <property type="taxonomic scope" value="Eukaryota"/>
</dbReference>
<feature type="region of interest" description="Disordered" evidence="1">
    <location>
        <begin position="109"/>
        <end position="166"/>
    </location>
</feature>
<dbReference type="AlphaFoldDB" id="B9W9E4"/>
<feature type="compositionally biased region" description="Polar residues" evidence="1">
    <location>
        <begin position="220"/>
        <end position="236"/>
    </location>
</feature>
<organism evidence="3 4">
    <name type="scientific">Candida dubliniensis (strain CD36 / ATCC MYA-646 / CBS 7987 / NCPF 3949 / NRRL Y-17841)</name>
    <name type="common">Yeast</name>
    <dbReference type="NCBI Taxonomy" id="573826"/>
    <lineage>
        <taxon>Eukaryota</taxon>
        <taxon>Fungi</taxon>
        <taxon>Dikarya</taxon>
        <taxon>Ascomycota</taxon>
        <taxon>Saccharomycotina</taxon>
        <taxon>Pichiomycetes</taxon>
        <taxon>Debaryomycetaceae</taxon>
        <taxon>Candida/Lodderomyces clade</taxon>
        <taxon>Candida</taxon>
    </lineage>
</organism>
<feature type="compositionally biased region" description="Basic and acidic residues" evidence="1">
    <location>
        <begin position="142"/>
        <end position="151"/>
    </location>
</feature>
<dbReference type="RefSeq" id="XP_002417714.1">
    <property type="nucleotide sequence ID" value="XM_002417669.1"/>
</dbReference>
<dbReference type="Proteomes" id="UP000002605">
    <property type="component" value="Chromosome 1"/>
</dbReference>
<accession>B9W9E4</accession>
<dbReference type="OrthoDB" id="4018768at2759"/>
<feature type="compositionally biased region" description="Polar residues" evidence="1">
    <location>
        <begin position="292"/>
        <end position="303"/>
    </location>
</feature>
<dbReference type="CGD" id="CAL0000166543">
    <property type="gene designation" value="Cd36_10720"/>
</dbReference>
<gene>
    <name evidence="2" type="ordered locus">Cd36_10720</name>
    <name evidence="3" type="ORF">CD36_10720</name>
</gene>
<dbReference type="EMBL" id="FM992688">
    <property type="protein sequence ID" value="CAX45426.1"/>
    <property type="molecule type" value="Genomic_DNA"/>
</dbReference>
<keyword evidence="4" id="KW-1185">Reference proteome</keyword>
<evidence type="ECO:0000313" key="2">
    <source>
        <dbReference type="CGD" id="CAL0000166543"/>
    </source>
</evidence>
<dbReference type="GeneID" id="8045262"/>
<reference evidence="3 4" key="1">
    <citation type="journal article" date="2009" name="Genome Res.">
        <title>Comparative genomics of the fungal pathogens Candida dubliniensis and Candida albicans.</title>
        <authorList>
            <person name="Jackson A.P."/>
            <person name="Gamble J.A."/>
            <person name="Yeomans T."/>
            <person name="Moran G.P."/>
            <person name="Saunders D."/>
            <person name="Harris D."/>
            <person name="Aslett M."/>
            <person name="Barrell J.F."/>
            <person name="Butler G."/>
            <person name="Citiulo F."/>
            <person name="Coleman D.C."/>
            <person name="de Groot P.W.J."/>
            <person name="Goodwin T.J."/>
            <person name="Quail M.A."/>
            <person name="McQuillan J."/>
            <person name="Munro C.A."/>
            <person name="Pain A."/>
            <person name="Poulter R.T."/>
            <person name="Rajandream M.A."/>
            <person name="Renauld H."/>
            <person name="Spiering M.J."/>
            <person name="Tivey A."/>
            <person name="Gow N.A.R."/>
            <person name="Barrell B."/>
            <person name="Sullivan D.J."/>
            <person name="Berriman M."/>
        </authorList>
    </citation>
    <scope>NUCLEOTIDE SEQUENCE [LARGE SCALE GENOMIC DNA]</scope>
    <source>
        <strain evidence="4">CD36 / ATCC MYA-646 / CBS 7987 / NCPF 3949 / NRRL Y-17841</strain>
    </source>
</reference>
<dbReference type="HOGENOM" id="CLU_422717_0_0_1"/>
<proteinExistence type="predicted"/>
<dbReference type="KEGG" id="cdu:CD36_10720"/>
<dbReference type="VEuPathDB" id="FungiDB:CD36_10720"/>
<protein>
    <submittedName>
        <fullName evidence="3">Uncharacterized protein</fullName>
    </submittedName>
</protein>
<evidence type="ECO:0000256" key="1">
    <source>
        <dbReference type="SAM" id="MobiDB-lite"/>
    </source>
</evidence>